<feature type="region of interest" description="Disordered" evidence="1">
    <location>
        <begin position="103"/>
        <end position="123"/>
    </location>
</feature>
<accession>A0ABT7P624</accession>
<gene>
    <name evidence="2" type="ORF">QRB35_22230</name>
</gene>
<dbReference type="EMBL" id="JASZZX010000025">
    <property type="protein sequence ID" value="MDM3928732.1"/>
    <property type="molecule type" value="Genomic_DNA"/>
</dbReference>
<evidence type="ECO:0008006" key="4">
    <source>
        <dbReference type="Google" id="ProtNLM"/>
    </source>
</evidence>
<reference evidence="3" key="1">
    <citation type="submission" date="2023-06" db="EMBL/GenBank/DDBJ databases">
        <title>Itaconate inhibition of nontuberculous mycobacteria.</title>
        <authorList>
            <person name="Spilker T."/>
        </authorList>
    </citation>
    <scope>NUCLEOTIDE SEQUENCE [LARGE SCALE GENOMIC DNA]</scope>
    <source>
        <strain evidence="3">FLAC1071</strain>
    </source>
</reference>
<proteinExistence type="predicted"/>
<comment type="caution">
    <text evidence="2">The sequence shown here is derived from an EMBL/GenBank/DDBJ whole genome shotgun (WGS) entry which is preliminary data.</text>
</comment>
<dbReference type="Proteomes" id="UP001529272">
    <property type="component" value="Unassembled WGS sequence"/>
</dbReference>
<reference evidence="2 3" key="2">
    <citation type="submission" date="2023-06" db="EMBL/GenBank/DDBJ databases">
        <title>Itaconate inhibition of nontuberculous mycobacteria.</title>
        <authorList>
            <person name="Breen P."/>
            <person name="Zimbric M."/>
            <person name="Caverly L."/>
        </authorList>
    </citation>
    <scope>NUCLEOTIDE SEQUENCE [LARGE SCALE GENOMIC DNA]</scope>
    <source>
        <strain evidence="2 3">FLAC1071</strain>
    </source>
</reference>
<sequence length="123" mass="12965">MSDVSSSVSGRAWNFDNPKLAALVHNMIGADASSRKSVREAAAEAGFRLPPPDHDIGTPVSLTDLKPGFAVMGPHSHNAVYLGEHRGTGWVITEHGEVIPLDEFPAGDGPHEGLFRLGDNGGD</sequence>
<name>A0ABT7P624_MYCIT</name>
<evidence type="ECO:0000256" key="1">
    <source>
        <dbReference type="SAM" id="MobiDB-lite"/>
    </source>
</evidence>
<organism evidence="2 3">
    <name type="scientific">Mycobacterium intracellulare subsp. chimaera</name>
    <dbReference type="NCBI Taxonomy" id="222805"/>
    <lineage>
        <taxon>Bacteria</taxon>
        <taxon>Bacillati</taxon>
        <taxon>Actinomycetota</taxon>
        <taxon>Actinomycetes</taxon>
        <taxon>Mycobacteriales</taxon>
        <taxon>Mycobacteriaceae</taxon>
        <taxon>Mycobacterium</taxon>
        <taxon>Mycobacterium avium complex (MAC)</taxon>
    </lineage>
</organism>
<evidence type="ECO:0000313" key="3">
    <source>
        <dbReference type="Proteomes" id="UP001529272"/>
    </source>
</evidence>
<dbReference type="RefSeq" id="WP_145929596.1">
    <property type="nucleotide sequence ID" value="NZ_CP012886.2"/>
</dbReference>
<protein>
    <recommendedName>
        <fullName evidence="4">NlpC/P60 domain-containing protein</fullName>
    </recommendedName>
</protein>
<keyword evidence="3" id="KW-1185">Reference proteome</keyword>
<evidence type="ECO:0000313" key="2">
    <source>
        <dbReference type="EMBL" id="MDM3928732.1"/>
    </source>
</evidence>